<dbReference type="Gene3D" id="3.40.50.300">
    <property type="entry name" value="P-loop containing nucleotide triphosphate hydrolases"/>
    <property type="match status" value="1"/>
</dbReference>
<dbReference type="Pfam" id="PF00512">
    <property type="entry name" value="HisKA"/>
    <property type="match status" value="1"/>
</dbReference>
<comment type="caution">
    <text evidence="15">The sequence shown here is derived from an EMBL/GenBank/DDBJ whole genome shotgun (WGS) entry which is preliminary data.</text>
</comment>
<feature type="transmembrane region" description="Helical" evidence="13">
    <location>
        <begin position="396"/>
        <end position="415"/>
    </location>
</feature>
<comment type="subcellular location">
    <subcellularLocation>
        <location evidence="2">Membrane</location>
        <topology evidence="2">Multi-pass membrane protein</topology>
    </subcellularLocation>
</comment>
<dbReference type="CDD" id="cd00075">
    <property type="entry name" value="HATPase"/>
    <property type="match status" value="1"/>
</dbReference>
<accession>A0A0J1FLJ7</accession>
<dbReference type="SMART" id="SM00387">
    <property type="entry name" value="HATPase_c"/>
    <property type="match status" value="1"/>
</dbReference>
<dbReference type="EMBL" id="LDZY01000014">
    <property type="protein sequence ID" value="KLU64404.1"/>
    <property type="molecule type" value="Genomic_DNA"/>
</dbReference>
<dbReference type="RefSeq" id="WP_047811397.1">
    <property type="nucleotide sequence ID" value="NZ_LDZY01000014.1"/>
</dbReference>
<dbReference type="PANTHER" id="PTHR45569">
    <property type="entry name" value="SENSOR PROTEIN KDPD"/>
    <property type="match status" value="1"/>
</dbReference>
<dbReference type="GO" id="GO:0000155">
    <property type="term" value="F:phosphorelay sensor kinase activity"/>
    <property type="evidence" value="ECO:0007669"/>
    <property type="project" value="InterPro"/>
</dbReference>
<dbReference type="Gene3D" id="3.40.50.620">
    <property type="entry name" value="HUPs"/>
    <property type="match status" value="1"/>
</dbReference>
<reference evidence="15 16" key="1">
    <citation type="submission" date="2015-06" db="EMBL/GenBank/DDBJ databases">
        <title>Draft genome of the moderately acidophilic sulfate reducer Candidatus Desulfosporosinus acididurans strain M1.</title>
        <authorList>
            <person name="Poehlein A."/>
            <person name="Petzsch P."/>
            <person name="Johnson B.D."/>
            <person name="Schloemann M."/>
            <person name="Daniel R."/>
            <person name="Muehling M."/>
        </authorList>
    </citation>
    <scope>NUCLEOTIDE SEQUENCE [LARGE SCALE GENOMIC DNA]</scope>
    <source>
        <strain evidence="15 16">M1</strain>
    </source>
</reference>
<dbReference type="GO" id="GO:0005886">
    <property type="term" value="C:plasma membrane"/>
    <property type="evidence" value="ECO:0007669"/>
    <property type="project" value="TreeGrafter"/>
</dbReference>
<evidence type="ECO:0000256" key="1">
    <source>
        <dbReference type="ARBA" id="ARBA00000085"/>
    </source>
</evidence>
<sequence length="901" mass="100459">MNEKRRVNPDELLADIQDQTKGKLTVFLGAAAGVGKTYAMLEVARERLSEGIKLVAGWVEPHARPETIALMEGVPKVIPKEIEYHGRVLKEMDLDEILSIHPEIVLVDELAHTNVPGSRHLKRYQDVEELLAVGIHVYTTINIQHVESFNDIVAKITGVTVRETVPDSILENARIHLIDIPTEALIQRLEEGKIYVPNQAKHALDKFFRPGNINALRELSMRFAAQRVDRQLESYMRVHGIEGPWPAGERVMVCISTSPFGERLIRMGKRIAEGMKAELLVVYIDTPSNYLKQQMQKDQLAKSLHLAQELNAEIISLSGNDVVEELLEVAQKRNATQIIIGKPGNLKLRDRFTGSIVEKVLRQSQNISVHVIPGDVPKIKQDHELKKIRLNKANNLIPYVTTFVSLAVITVLAWLGSSELGLVNTAMLYLLPVLLSAGRYGKKVGVFTAIVSIITYDFFTIPPVLTFTVADLRYLISFGIMILIGYYLGNLSTRLRIQIMNSRQRESQTAALYSLSREIAAVSELDFVLESVVKKVSDIIQGDVVILVPEKNGQLVLRASSNMGSTFEENERAVAAWAFQNKQIAGKGTDTLGGAKGFYLPLVSEQGICGVLGVQLKNTERYILSEKRNLIDAFASLTALAIARISLVERAREAQLLSESEKLRTALLNSISHDLRTPLASMIGAITSLLENDNLFDASSRQALLQTIKIGAMRMNKLVNNLLDMARLESDMLKLNKEWCSINEIIKESIKYFDEGLVNKRQIVCEISNKDLLINVDFVLIRQVLTNLLDNAMKYSKPDSQILINVRNNEKQVEFSVHDQGVPIPSEDLEHIFDKFYRVRSPRQISGTGLGLAISKGIVELHGGSIRAENSLDNGGVTISFSIPLTEIPTNTPEEIGDYHE</sequence>
<keyword evidence="12 13" id="KW-0472">Membrane</keyword>
<dbReference type="InterPro" id="IPR025201">
    <property type="entry name" value="KdpD_TM"/>
</dbReference>
<dbReference type="SUPFAM" id="SSF55874">
    <property type="entry name" value="ATPase domain of HSP90 chaperone/DNA topoisomerase II/histidine kinase"/>
    <property type="match status" value="1"/>
</dbReference>
<protein>
    <recommendedName>
        <fullName evidence="3">histidine kinase</fullName>
        <ecNumber evidence="3">2.7.13.3</ecNumber>
    </recommendedName>
</protein>
<dbReference type="InterPro" id="IPR014729">
    <property type="entry name" value="Rossmann-like_a/b/a_fold"/>
</dbReference>
<dbReference type="SUPFAM" id="SSF55781">
    <property type="entry name" value="GAF domain-like"/>
    <property type="match status" value="1"/>
</dbReference>
<evidence type="ECO:0000256" key="2">
    <source>
        <dbReference type="ARBA" id="ARBA00004141"/>
    </source>
</evidence>
<name>A0A0J1FLJ7_9FIRM</name>
<dbReference type="EC" id="2.7.13.3" evidence="3"/>
<dbReference type="PATRIC" id="fig|476652.3.peg.3804"/>
<keyword evidence="5 15" id="KW-0808">Transferase</keyword>
<keyword evidence="11" id="KW-0902">Two-component regulatory system</keyword>
<dbReference type="GO" id="GO:0005524">
    <property type="term" value="F:ATP binding"/>
    <property type="evidence" value="ECO:0007669"/>
    <property type="project" value="UniProtKB-KW"/>
</dbReference>
<dbReference type="InterPro" id="IPR029016">
    <property type="entry name" value="GAF-like_dom_sf"/>
</dbReference>
<keyword evidence="8" id="KW-0418">Kinase</keyword>
<dbReference type="Pfam" id="PF02518">
    <property type="entry name" value="HATPase_c"/>
    <property type="match status" value="1"/>
</dbReference>
<dbReference type="InterPro" id="IPR036890">
    <property type="entry name" value="HATPase_C_sf"/>
</dbReference>
<dbReference type="InterPro" id="IPR003594">
    <property type="entry name" value="HATPase_dom"/>
</dbReference>
<dbReference type="SUPFAM" id="SSF47384">
    <property type="entry name" value="Homodimeric domain of signal transducing histidine kinase"/>
    <property type="match status" value="1"/>
</dbReference>
<dbReference type="Gene3D" id="3.30.565.10">
    <property type="entry name" value="Histidine kinase-like ATPase, C-terminal domain"/>
    <property type="match status" value="1"/>
</dbReference>
<dbReference type="Gene3D" id="3.30.450.40">
    <property type="match status" value="1"/>
</dbReference>
<feature type="transmembrane region" description="Helical" evidence="13">
    <location>
        <begin position="472"/>
        <end position="489"/>
    </location>
</feature>
<evidence type="ECO:0000256" key="5">
    <source>
        <dbReference type="ARBA" id="ARBA00022679"/>
    </source>
</evidence>
<evidence type="ECO:0000256" key="8">
    <source>
        <dbReference type="ARBA" id="ARBA00022777"/>
    </source>
</evidence>
<keyword evidence="9" id="KW-0067">ATP-binding</keyword>
<keyword evidence="4" id="KW-0597">Phosphoprotein</keyword>
<evidence type="ECO:0000256" key="9">
    <source>
        <dbReference type="ARBA" id="ARBA00022840"/>
    </source>
</evidence>
<keyword evidence="6 13" id="KW-0812">Transmembrane</keyword>
<evidence type="ECO:0000259" key="14">
    <source>
        <dbReference type="PROSITE" id="PS50109"/>
    </source>
</evidence>
<evidence type="ECO:0000256" key="11">
    <source>
        <dbReference type="ARBA" id="ARBA00023012"/>
    </source>
</evidence>
<dbReference type="Proteomes" id="UP000036356">
    <property type="component" value="Unassembled WGS sequence"/>
</dbReference>
<feature type="domain" description="Histidine kinase" evidence="14">
    <location>
        <begin position="670"/>
        <end position="887"/>
    </location>
</feature>
<dbReference type="InterPro" id="IPR036097">
    <property type="entry name" value="HisK_dim/P_sf"/>
</dbReference>
<dbReference type="PRINTS" id="PR00344">
    <property type="entry name" value="BCTRLSENSOR"/>
</dbReference>
<dbReference type="FunFam" id="3.40.50.300:FF:000483">
    <property type="entry name" value="Sensor histidine kinase KdpD"/>
    <property type="match status" value="1"/>
</dbReference>
<evidence type="ECO:0000256" key="6">
    <source>
        <dbReference type="ARBA" id="ARBA00022692"/>
    </source>
</evidence>
<dbReference type="Gene3D" id="1.20.120.620">
    <property type="entry name" value="Backbone structure of the membrane domain of e. Coli histidine kinase receptor kdpd"/>
    <property type="match status" value="1"/>
</dbReference>
<dbReference type="STRING" id="476652.DEAC_c36060"/>
<dbReference type="InterPro" id="IPR027417">
    <property type="entry name" value="P-loop_NTPase"/>
</dbReference>
<dbReference type="PANTHER" id="PTHR45569:SF1">
    <property type="entry name" value="SENSOR PROTEIN KDPD"/>
    <property type="match status" value="1"/>
</dbReference>
<evidence type="ECO:0000256" key="3">
    <source>
        <dbReference type="ARBA" id="ARBA00012438"/>
    </source>
</evidence>
<comment type="catalytic activity">
    <reaction evidence="1">
        <text>ATP + protein L-histidine = ADP + protein N-phospho-L-histidine.</text>
        <dbReference type="EC" id="2.7.13.3"/>
    </reaction>
</comment>
<organism evidence="15 16">
    <name type="scientific">Desulfosporosinus acididurans</name>
    <dbReference type="NCBI Taxonomy" id="476652"/>
    <lineage>
        <taxon>Bacteria</taxon>
        <taxon>Bacillati</taxon>
        <taxon>Bacillota</taxon>
        <taxon>Clostridia</taxon>
        <taxon>Eubacteriales</taxon>
        <taxon>Desulfitobacteriaceae</taxon>
        <taxon>Desulfosporosinus</taxon>
    </lineage>
</organism>
<evidence type="ECO:0000256" key="10">
    <source>
        <dbReference type="ARBA" id="ARBA00022989"/>
    </source>
</evidence>
<dbReference type="Pfam" id="PF13493">
    <property type="entry name" value="DUF4118"/>
    <property type="match status" value="1"/>
</dbReference>
<evidence type="ECO:0000313" key="15">
    <source>
        <dbReference type="EMBL" id="KLU64404.1"/>
    </source>
</evidence>
<dbReference type="InterPro" id="IPR003852">
    <property type="entry name" value="Sig_transdc_His_kinase_KdpD_N"/>
</dbReference>
<evidence type="ECO:0000256" key="7">
    <source>
        <dbReference type="ARBA" id="ARBA00022741"/>
    </source>
</evidence>
<dbReference type="InterPro" id="IPR038318">
    <property type="entry name" value="KdpD_sf"/>
</dbReference>
<dbReference type="GO" id="GO:0005737">
    <property type="term" value="C:cytoplasm"/>
    <property type="evidence" value="ECO:0007669"/>
    <property type="project" value="UniProtKB-ARBA"/>
</dbReference>
<dbReference type="Pfam" id="PF13492">
    <property type="entry name" value="GAF_3"/>
    <property type="match status" value="1"/>
</dbReference>
<dbReference type="SMART" id="SM00388">
    <property type="entry name" value="HisKA"/>
    <property type="match status" value="1"/>
</dbReference>
<evidence type="ECO:0000256" key="4">
    <source>
        <dbReference type="ARBA" id="ARBA00022553"/>
    </source>
</evidence>
<feature type="transmembrane region" description="Helical" evidence="13">
    <location>
        <begin position="444"/>
        <end position="466"/>
    </location>
</feature>
<dbReference type="FunFam" id="3.30.565.10:FF:000006">
    <property type="entry name" value="Sensor histidine kinase WalK"/>
    <property type="match status" value="1"/>
</dbReference>
<keyword evidence="16" id="KW-1185">Reference proteome</keyword>
<dbReference type="CDD" id="cd00082">
    <property type="entry name" value="HisKA"/>
    <property type="match status" value="1"/>
</dbReference>
<dbReference type="Pfam" id="PF02702">
    <property type="entry name" value="KdpD"/>
    <property type="match status" value="1"/>
</dbReference>
<dbReference type="Gene3D" id="1.10.287.130">
    <property type="match status" value="1"/>
</dbReference>
<dbReference type="PROSITE" id="PS50109">
    <property type="entry name" value="HIS_KIN"/>
    <property type="match status" value="1"/>
</dbReference>
<dbReference type="AlphaFoldDB" id="A0A0J1FLJ7"/>
<evidence type="ECO:0000313" key="16">
    <source>
        <dbReference type="Proteomes" id="UP000036356"/>
    </source>
</evidence>
<proteinExistence type="predicted"/>
<dbReference type="InterPro" id="IPR006016">
    <property type="entry name" value="UspA"/>
</dbReference>
<dbReference type="InterPro" id="IPR003018">
    <property type="entry name" value="GAF"/>
</dbReference>
<dbReference type="InterPro" id="IPR003661">
    <property type="entry name" value="HisK_dim/P_dom"/>
</dbReference>
<dbReference type="InterPro" id="IPR052023">
    <property type="entry name" value="Histidine_kinase_KdpD"/>
</dbReference>
<gene>
    <name evidence="15" type="primary">kdpD_3</name>
    <name evidence="15" type="ORF">DEAC_c36060</name>
</gene>
<evidence type="ECO:0000256" key="13">
    <source>
        <dbReference type="SAM" id="Phobius"/>
    </source>
</evidence>
<dbReference type="InterPro" id="IPR004358">
    <property type="entry name" value="Sig_transdc_His_kin-like_C"/>
</dbReference>
<dbReference type="Pfam" id="PF00582">
    <property type="entry name" value="Usp"/>
    <property type="match status" value="1"/>
</dbReference>
<dbReference type="CDD" id="cd01987">
    <property type="entry name" value="USP_KdpD-like"/>
    <property type="match status" value="1"/>
</dbReference>
<keyword evidence="7" id="KW-0547">Nucleotide-binding</keyword>
<dbReference type="InterPro" id="IPR005467">
    <property type="entry name" value="His_kinase_dom"/>
</dbReference>
<keyword evidence="10 13" id="KW-1133">Transmembrane helix</keyword>
<dbReference type="SUPFAM" id="SSF52402">
    <property type="entry name" value="Adenine nucleotide alpha hydrolases-like"/>
    <property type="match status" value="1"/>
</dbReference>
<evidence type="ECO:0000256" key="12">
    <source>
        <dbReference type="ARBA" id="ARBA00023136"/>
    </source>
</evidence>